<organism evidence="1">
    <name type="scientific">Setaria italica</name>
    <name type="common">Foxtail millet</name>
    <name type="synonym">Panicum italicum</name>
    <dbReference type="NCBI Taxonomy" id="4555"/>
    <lineage>
        <taxon>Eukaryota</taxon>
        <taxon>Viridiplantae</taxon>
        <taxon>Streptophyta</taxon>
        <taxon>Embryophyta</taxon>
        <taxon>Tracheophyta</taxon>
        <taxon>Spermatophyta</taxon>
        <taxon>Magnoliopsida</taxon>
        <taxon>Liliopsida</taxon>
        <taxon>Poales</taxon>
        <taxon>Poaceae</taxon>
        <taxon>PACMAD clade</taxon>
        <taxon>Panicoideae</taxon>
        <taxon>Panicodae</taxon>
        <taxon>Paniceae</taxon>
        <taxon>Cenchrinae</taxon>
        <taxon>Setaria</taxon>
    </lineage>
</organism>
<gene>
    <name evidence="1" type="ORF">SETIT_9G364000v2</name>
</gene>
<dbReference type="AlphaFoldDB" id="A0A368SPG4"/>
<reference evidence="1" key="1">
    <citation type="journal article" date="2012" name="Nat. Biotechnol.">
        <title>Reference genome sequence of the model plant Setaria.</title>
        <authorList>
            <person name="Bennetzen J.L."/>
            <person name="Schmutz J."/>
            <person name="Wang H."/>
            <person name="Percifield R."/>
            <person name="Hawkins J."/>
            <person name="Pontaroli A.C."/>
            <person name="Estep M."/>
            <person name="Feng L."/>
            <person name="Vaughn J.N."/>
            <person name="Grimwood J."/>
            <person name="Jenkins J."/>
            <person name="Barry K."/>
            <person name="Lindquist E."/>
            <person name="Hellsten U."/>
            <person name="Deshpande S."/>
            <person name="Wang X."/>
            <person name="Wu X."/>
            <person name="Mitros T."/>
            <person name="Triplett J."/>
            <person name="Yang X."/>
            <person name="Ye C.Y."/>
            <person name="Mauro-Herrera M."/>
            <person name="Wang L."/>
            <person name="Li P."/>
            <person name="Sharma M."/>
            <person name="Sharma R."/>
            <person name="Ronald P.C."/>
            <person name="Panaud O."/>
            <person name="Kellogg E.A."/>
            <person name="Brutnell T.P."/>
            <person name="Doust A.N."/>
            <person name="Tuskan G.A."/>
            <person name="Rokhsar D."/>
            <person name="Devos K.M."/>
        </authorList>
    </citation>
    <scope>NUCLEOTIDE SEQUENCE [LARGE SCALE GENOMIC DNA]</scope>
    <source>
        <strain evidence="1">Yugu1</strain>
    </source>
</reference>
<evidence type="ECO:0000313" key="1">
    <source>
        <dbReference type="EMBL" id="RCV44322.1"/>
    </source>
</evidence>
<dbReference type="EMBL" id="CM003536">
    <property type="protein sequence ID" value="RCV44322.1"/>
    <property type="molecule type" value="Genomic_DNA"/>
</dbReference>
<name>A0A368SPG4_SETIT</name>
<reference evidence="1" key="2">
    <citation type="submission" date="2015-07" db="EMBL/GenBank/DDBJ databases">
        <authorList>
            <person name="Noorani M."/>
        </authorList>
    </citation>
    <scope>NUCLEOTIDE SEQUENCE</scope>
    <source>
        <strain evidence="1">Yugu1</strain>
    </source>
</reference>
<sequence>MNAEPVSSTTHSHTTKRLNILCCLQSSYEDGFSGKHLNT</sequence>
<protein>
    <submittedName>
        <fullName evidence="1">Uncharacterized protein</fullName>
    </submittedName>
</protein>
<dbReference type="OrthoDB" id="432544at2759"/>
<accession>A0A368SPG4</accession>
<proteinExistence type="predicted"/>